<dbReference type="PANTHER" id="PTHR43065">
    <property type="entry name" value="SENSOR HISTIDINE KINASE"/>
    <property type="match status" value="1"/>
</dbReference>
<keyword evidence="8" id="KW-0902">Two-component regulatory system</keyword>
<evidence type="ECO:0000256" key="6">
    <source>
        <dbReference type="ARBA" id="ARBA00022777"/>
    </source>
</evidence>
<proteinExistence type="predicted"/>
<dbReference type="Proteomes" id="UP000269883">
    <property type="component" value="Chromosome"/>
</dbReference>
<protein>
    <recommendedName>
        <fullName evidence="2">histidine kinase</fullName>
        <ecNumber evidence="2">2.7.13.3</ecNumber>
    </recommendedName>
</protein>
<dbReference type="GO" id="GO:0005524">
    <property type="term" value="F:ATP binding"/>
    <property type="evidence" value="ECO:0007669"/>
    <property type="project" value="UniProtKB-KW"/>
</dbReference>
<dbReference type="InterPro" id="IPR003661">
    <property type="entry name" value="HisK_dim/P_dom"/>
</dbReference>
<dbReference type="SUPFAM" id="SSF55874">
    <property type="entry name" value="ATPase domain of HSP90 chaperone/DNA topoisomerase II/histidine kinase"/>
    <property type="match status" value="1"/>
</dbReference>
<dbReference type="AlphaFoldDB" id="A0A2Z6AVU7"/>
<evidence type="ECO:0000313" key="11">
    <source>
        <dbReference type="EMBL" id="BBD07372.1"/>
    </source>
</evidence>
<evidence type="ECO:0000256" key="2">
    <source>
        <dbReference type="ARBA" id="ARBA00012438"/>
    </source>
</evidence>
<name>A0A2Z6AVU7_9BACT</name>
<dbReference type="InterPro" id="IPR036097">
    <property type="entry name" value="HisK_dim/P_sf"/>
</dbReference>
<keyword evidence="3" id="KW-0597">Phosphoprotein</keyword>
<comment type="catalytic activity">
    <reaction evidence="1">
        <text>ATP + protein L-histidine = ADP + protein N-phospho-L-histidine.</text>
        <dbReference type="EC" id="2.7.13.3"/>
    </reaction>
</comment>
<dbReference type="SMART" id="SM00388">
    <property type="entry name" value="HisKA"/>
    <property type="match status" value="1"/>
</dbReference>
<dbReference type="KEGG" id="dfl:DFE_0646"/>
<dbReference type="Gene3D" id="1.10.287.130">
    <property type="match status" value="1"/>
</dbReference>
<evidence type="ECO:0000259" key="10">
    <source>
        <dbReference type="PROSITE" id="PS50109"/>
    </source>
</evidence>
<keyword evidence="9" id="KW-0472">Membrane</keyword>
<keyword evidence="7" id="KW-0067">ATP-binding</keyword>
<keyword evidence="9" id="KW-1133">Transmembrane helix</keyword>
<dbReference type="EMBL" id="AP017378">
    <property type="protein sequence ID" value="BBD07372.1"/>
    <property type="molecule type" value="Genomic_DNA"/>
</dbReference>
<keyword evidence="9" id="KW-0812">Transmembrane</keyword>
<dbReference type="SUPFAM" id="SSF47384">
    <property type="entry name" value="Homodimeric domain of signal transducing histidine kinase"/>
    <property type="match status" value="1"/>
</dbReference>
<evidence type="ECO:0000256" key="3">
    <source>
        <dbReference type="ARBA" id="ARBA00022553"/>
    </source>
</evidence>
<dbReference type="Gene3D" id="3.30.450.20">
    <property type="entry name" value="PAS domain"/>
    <property type="match status" value="1"/>
</dbReference>
<dbReference type="CDD" id="cd00082">
    <property type="entry name" value="HisKA"/>
    <property type="match status" value="1"/>
</dbReference>
<feature type="transmembrane region" description="Helical" evidence="9">
    <location>
        <begin position="28"/>
        <end position="48"/>
    </location>
</feature>
<feature type="domain" description="Histidine kinase" evidence="10">
    <location>
        <begin position="350"/>
        <end position="566"/>
    </location>
</feature>
<dbReference type="InterPro" id="IPR003594">
    <property type="entry name" value="HATPase_dom"/>
</dbReference>
<dbReference type="Pfam" id="PF00512">
    <property type="entry name" value="HisKA"/>
    <property type="match status" value="1"/>
</dbReference>
<dbReference type="InterPro" id="IPR036890">
    <property type="entry name" value="HATPase_C_sf"/>
</dbReference>
<sequence length="577" mass="63348">MRDFILPRFWRGSSDSNRFKGLFNYKTAWLLAIVLTAFSSLAPLLAMVSFDYQISRSAAESEVRLRTSRTVSNAKRVLSFYLQERISALQFVLRDNTYGSLSDNARLQLLLEDLTQSHGGFIDLGIIDQDGRQKTYVGPYNLQGKNYKGQDWFGLAASRGSYISGVFLGFRNVPHLVVVVRHDLPGGGFFLLRATLDTEQFSSLAGLELSSGGDSFIINHGGVLQTPSRYHGDVLSDFKLPVPTFSDHSEVIEENAAGGRVFIGYAYIPDSPFIFMVIKDRSGLLASWYETRVQLLGFLIASIIVVLLVVSAMATYLVNSIYIADQNRAAVLHHVEHSNKLASIGRLAAGVAHEVNNPLAVIGEKTGLLKDLLTYGGENVSQSRLLDLARDIEQSVERCGNITKHLLGFARHIHVSVENINLAEIIDETMSFLRKEAEYRSVEITTAVAEGQPDFKCDRGKLQQILLNLVNNAFQAVSEGGHVSVTADSPDDDHIRIQVSDDGCGISDVDRKRIFEPFFSTKTASGGTGLGLSITYGLVHKLSGDISIESTEGEGTIFTIVLPRDCGGGNEDTCEYC</sequence>
<dbReference type="PRINTS" id="PR00344">
    <property type="entry name" value="BCTRLSENSOR"/>
</dbReference>
<dbReference type="PANTHER" id="PTHR43065:SF46">
    <property type="entry name" value="C4-DICARBOXYLATE TRANSPORT SENSOR PROTEIN DCTB"/>
    <property type="match status" value="1"/>
</dbReference>
<dbReference type="OrthoDB" id="9777714at2"/>
<reference evidence="11 12" key="1">
    <citation type="journal article" date="2018" name="Sci. Adv.">
        <title>Multi-heme cytochromes provide a pathway for survival in energy-limited environments.</title>
        <authorList>
            <person name="Deng X."/>
            <person name="Dohmae N."/>
            <person name="Nealson K.H."/>
            <person name="Hashimoto K."/>
            <person name="Okamoto A."/>
        </authorList>
    </citation>
    <scope>NUCLEOTIDE SEQUENCE [LARGE SCALE GENOMIC DNA]</scope>
    <source>
        <strain evidence="11 12">IS5</strain>
    </source>
</reference>
<evidence type="ECO:0000256" key="1">
    <source>
        <dbReference type="ARBA" id="ARBA00000085"/>
    </source>
</evidence>
<dbReference type="PROSITE" id="PS50109">
    <property type="entry name" value="HIS_KIN"/>
    <property type="match status" value="1"/>
</dbReference>
<dbReference type="InterPro" id="IPR004358">
    <property type="entry name" value="Sig_transdc_His_kin-like_C"/>
</dbReference>
<evidence type="ECO:0000256" key="4">
    <source>
        <dbReference type="ARBA" id="ARBA00022679"/>
    </source>
</evidence>
<keyword evidence="5" id="KW-0547">Nucleotide-binding</keyword>
<evidence type="ECO:0000313" key="12">
    <source>
        <dbReference type="Proteomes" id="UP000269883"/>
    </source>
</evidence>
<evidence type="ECO:0000256" key="9">
    <source>
        <dbReference type="SAM" id="Phobius"/>
    </source>
</evidence>
<dbReference type="InterPro" id="IPR005467">
    <property type="entry name" value="His_kinase_dom"/>
</dbReference>
<keyword evidence="12" id="KW-1185">Reference proteome</keyword>
<accession>A0A2Z6AVU7</accession>
<organism evidence="11 12">
    <name type="scientific">Desulfovibrio ferrophilus</name>
    <dbReference type="NCBI Taxonomy" id="241368"/>
    <lineage>
        <taxon>Bacteria</taxon>
        <taxon>Pseudomonadati</taxon>
        <taxon>Thermodesulfobacteriota</taxon>
        <taxon>Desulfovibrionia</taxon>
        <taxon>Desulfovibrionales</taxon>
        <taxon>Desulfovibrionaceae</taxon>
        <taxon>Desulfovibrio</taxon>
    </lineage>
</organism>
<evidence type="ECO:0000256" key="7">
    <source>
        <dbReference type="ARBA" id="ARBA00022840"/>
    </source>
</evidence>
<dbReference type="Pfam" id="PF02518">
    <property type="entry name" value="HATPase_c"/>
    <property type="match status" value="1"/>
</dbReference>
<dbReference type="EC" id="2.7.13.3" evidence="2"/>
<dbReference type="GO" id="GO:0000155">
    <property type="term" value="F:phosphorelay sensor kinase activity"/>
    <property type="evidence" value="ECO:0007669"/>
    <property type="project" value="InterPro"/>
</dbReference>
<feature type="transmembrane region" description="Helical" evidence="9">
    <location>
        <begin position="295"/>
        <end position="318"/>
    </location>
</feature>
<keyword evidence="6 11" id="KW-0418">Kinase</keyword>
<dbReference type="RefSeq" id="WP_126376567.1">
    <property type="nucleotide sequence ID" value="NZ_AP017378.1"/>
</dbReference>
<dbReference type="Gene3D" id="3.30.565.10">
    <property type="entry name" value="Histidine kinase-like ATPase, C-terminal domain"/>
    <property type="match status" value="1"/>
</dbReference>
<gene>
    <name evidence="11" type="ORF">DFE_0646</name>
</gene>
<dbReference type="SMART" id="SM00387">
    <property type="entry name" value="HATPase_c"/>
    <property type="match status" value="1"/>
</dbReference>
<evidence type="ECO:0000256" key="8">
    <source>
        <dbReference type="ARBA" id="ARBA00023012"/>
    </source>
</evidence>
<evidence type="ECO:0000256" key="5">
    <source>
        <dbReference type="ARBA" id="ARBA00022741"/>
    </source>
</evidence>
<keyword evidence="4" id="KW-0808">Transferase</keyword>